<protein>
    <submittedName>
        <fullName evidence="1">Uncharacterized protein</fullName>
    </submittedName>
</protein>
<comment type="caution">
    <text evidence="1">The sequence shown here is derived from an EMBL/GenBank/DDBJ whole genome shotgun (WGS) entry which is preliminary data.</text>
</comment>
<gene>
    <name evidence="1" type="ORF">EYF80_013524</name>
</gene>
<reference evidence="1 2" key="1">
    <citation type="submission" date="2019-03" db="EMBL/GenBank/DDBJ databases">
        <title>First draft genome of Liparis tanakae, snailfish: a comprehensive survey of snailfish specific genes.</title>
        <authorList>
            <person name="Kim W."/>
            <person name="Song I."/>
            <person name="Jeong J.-H."/>
            <person name="Kim D."/>
            <person name="Kim S."/>
            <person name="Ryu S."/>
            <person name="Song J.Y."/>
            <person name="Lee S.K."/>
        </authorList>
    </citation>
    <scope>NUCLEOTIDE SEQUENCE [LARGE SCALE GENOMIC DNA]</scope>
    <source>
        <tissue evidence="1">Muscle</tissue>
    </source>
</reference>
<organism evidence="1 2">
    <name type="scientific">Liparis tanakae</name>
    <name type="common">Tanaka's snailfish</name>
    <dbReference type="NCBI Taxonomy" id="230148"/>
    <lineage>
        <taxon>Eukaryota</taxon>
        <taxon>Metazoa</taxon>
        <taxon>Chordata</taxon>
        <taxon>Craniata</taxon>
        <taxon>Vertebrata</taxon>
        <taxon>Euteleostomi</taxon>
        <taxon>Actinopterygii</taxon>
        <taxon>Neopterygii</taxon>
        <taxon>Teleostei</taxon>
        <taxon>Neoteleostei</taxon>
        <taxon>Acanthomorphata</taxon>
        <taxon>Eupercaria</taxon>
        <taxon>Perciformes</taxon>
        <taxon>Cottioidei</taxon>
        <taxon>Cottales</taxon>
        <taxon>Liparidae</taxon>
        <taxon>Liparis</taxon>
    </lineage>
</organism>
<evidence type="ECO:0000313" key="2">
    <source>
        <dbReference type="Proteomes" id="UP000314294"/>
    </source>
</evidence>
<keyword evidence="2" id="KW-1185">Reference proteome</keyword>
<name>A0A4Z2IE39_9TELE</name>
<dbReference type="AlphaFoldDB" id="A0A4Z2IE39"/>
<evidence type="ECO:0000313" key="1">
    <source>
        <dbReference type="EMBL" id="TNN76236.1"/>
    </source>
</evidence>
<dbReference type="Proteomes" id="UP000314294">
    <property type="component" value="Unassembled WGS sequence"/>
</dbReference>
<sequence length="106" mass="11188">MYSCTLPLNNQARAMCPSTYDESRVAVNDTDALVCSWTAVCARGQAEGQISLLCGSACSTATHLSQEHLRKQDEKGLEMLGGFKDLASDCSAALSGLPPSQPSMST</sequence>
<proteinExistence type="predicted"/>
<accession>A0A4Z2IE39</accession>
<dbReference type="EMBL" id="SRLO01000095">
    <property type="protein sequence ID" value="TNN76236.1"/>
    <property type="molecule type" value="Genomic_DNA"/>
</dbReference>